<gene>
    <name evidence="1" type="ORF">DLM_0527</name>
</gene>
<reference evidence="2" key="3">
    <citation type="journal article" date="2017" name="Plant Physiol. Biochem.">
        <title>Differential oxidative and antioxidative response of duckweed Lemna minor toward plant growth promoting/inhibiting bacteria.</title>
        <authorList>
            <person name="Ishizawa H."/>
            <person name="Kuroda M."/>
            <person name="Morikawa M."/>
            <person name="Ike M."/>
        </authorList>
    </citation>
    <scope>NUCLEOTIDE SEQUENCE [LARGE SCALE GENOMIC DNA]</scope>
    <source>
        <strain evidence="2">H3</strain>
    </source>
</reference>
<sequence>MQMALQAHGAALLSGLPQMQIVWQRDCRLQKSAGAAAYSGLRAQFFILLFLPDRNDQG</sequence>
<dbReference type="Proteomes" id="UP000198290">
    <property type="component" value="Chromosome"/>
</dbReference>
<dbReference type="AlphaFoldDB" id="A0A3G9G845"/>
<organism evidence="1 2">
    <name type="scientific">Aquitalea magnusonii</name>
    <dbReference type="NCBI Taxonomy" id="332411"/>
    <lineage>
        <taxon>Bacteria</taxon>
        <taxon>Pseudomonadati</taxon>
        <taxon>Pseudomonadota</taxon>
        <taxon>Betaproteobacteria</taxon>
        <taxon>Neisseriales</taxon>
        <taxon>Chromobacteriaceae</taxon>
        <taxon>Aquitalea</taxon>
    </lineage>
</organism>
<reference evidence="1 2" key="2">
    <citation type="journal article" date="2017" name="Genome Announc.">
        <title>Draft genome sequence of Aquitalea magnusonii strain H3, a plant growth-promoting bacterium of duckweed Lemna minor.</title>
        <authorList>
            <person name="Ishizawa H."/>
            <person name="Kuroda M."/>
            <person name="Ike M."/>
        </authorList>
    </citation>
    <scope>NUCLEOTIDE SEQUENCE [LARGE SCALE GENOMIC DNA]</scope>
    <source>
        <strain evidence="1 2">H3</strain>
    </source>
</reference>
<name>A0A3G9G845_9NEIS</name>
<accession>A0A3G9G845</accession>
<protein>
    <submittedName>
        <fullName evidence="1">Uncharacterized protein</fullName>
    </submittedName>
</protein>
<evidence type="ECO:0000313" key="1">
    <source>
        <dbReference type="EMBL" id="BBF84188.1"/>
    </source>
</evidence>
<dbReference type="EMBL" id="AP018823">
    <property type="protein sequence ID" value="BBF84188.1"/>
    <property type="molecule type" value="Genomic_DNA"/>
</dbReference>
<keyword evidence="2" id="KW-1185">Reference proteome</keyword>
<dbReference type="KEGG" id="amah:DLM_0527"/>
<proteinExistence type="predicted"/>
<reference evidence="2" key="1">
    <citation type="journal article" date="2017" name="Biotechnol. Biofuels">
        <title>Evaluation of environmental bacterial communities as a factor affecting the growth of duckweed Lemna minor.</title>
        <authorList>
            <person name="Ishizawa H."/>
            <person name="Kuroda M."/>
            <person name="Morikawa M."/>
            <person name="Ike M."/>
        </authorList>
    </citation>
    <scope>NUCLEOTIDE SEQUENCE [LARGE SCALE GENOMIC DNA]</scope>
    <source>
        <strain evidence="2">H3</strain>
    </source>
</reference>
<evidence type="ECO:0000313" key="2">
    <source>
        <dbReference type="Proteomes" id="UP000198290"/>
    </source>
</evidence>